<dbReference type="GeneID" id="25400706"/>
<keyword evidence="2" id="KW-0813">Transport</keyword>
<evidence type="ECO:0000256" key="1">
    <source>
        <dbReference type="ARBA" id="ARBA00004202"/>
    </source>
</evidence>
<dbReference type="GO" id="GO:0015413">
    <property type="term" value="F:ABC-type nickel transporter activity"/>
    <property type="evidence" value="ECO:0007669"/>
    <property type="project" value="UniProtKB-EC"/>
</dbReference>
<evidence type="ECO:0000256" key="8">
    <source>
        <dbReference type="ARBA" id="ARBA00023136"/>
    </source>
</evidence>
<protein>
    <recommendedName>
        <fullName evidence="11">Nickel import system ATP-binding protein NikD</fullName>
        <ecNumber evidence="10">7.2.2.11</ecNumber>
    </recommendedName>
</protein>
<evidence type="ECO:0000256" key="11">
    <source>
        <dbReference type="ARBA" id="ARBA00044143"/>
    </source>
</evidence>
<evidence type="ECO:0000256" key="3">
    <source>
        <dbReference type="ARBA" id="ARBA00022475"/>
    </source>
</evidence>
<evidence type="ECO:0000256" key="4">
    <source>
        <dbReference type="ARBA" id="ARBA00022741"/>
    </source>
</evidence>
<gene>
    <name evidence="14" type="ORF">MA03_00705</name>
</gene>
<dbReference type="NCBIfam" id="TIGR01727">
    <property type="entry name" value="oligo_HPY"/>
    <property type="match status" value="1"/>
</dbReference>
<sequence length="333" mass="37476">MSLELKENQILAARDVNVRFYTYAGVVHAVSDAYLDIFERETVALVGETGSGKTVFTRALTRLIEPPGRIESGRIYFRRRNGSVVELLKLTESELRDVRGNEISYVFQDPSSALDPLYTAGEHIVETILEHRAVSKDEAWNEAIQLLQDVMIPNPEVRVKSYPHELSGGLRQRVVIATAISNKPRLLIADEPTTNLDVTVQAQILDLLRELRNKYGMSLLLITHNLGIVAEIADRVYVMYGGRIAETADVYTLFESPQHPYTQLLLKCVPNPLKKVEKLESIPGTVPNLIDVKPGCPFAPRCPFAMEICRTQNPPKVELGKGHFVHCWLYSKR</sequence>
<keyword evidence="4" id="KW-0547">Nucleotide-binding</keyword>
<evidence type="ECO:0000256" key="6">
    <source>
        <dbReference type="ARBA" id="ARBA00022967"/>
    </source>
</evidence>
<dbReference type="GO" id="GO:0016887">
    <property type="term" value="F:ATP hydrolysis activity"/>
    <property type="evidence" value="ECO:0007669"/>
    <property type="project" value="InterPro"/>
</dbReference>
<dbReference type="InterPro" id="IPR013563">
    <property type="entry name" value="Oligopep_ABC_C"/>
</dbReference>
<keyword evidence="8" id="KW-0472">Membrane</keyword>
<evidence type="ECO:0000256" key="5">
    <source>
        <dbReference type="ARBA" id="ARBA00022840"/>
    </source>
</evidence>
<keyword evidence="3" id="KW-1003">Cell membrane</keyword>
<evidence type="ECO:0000313" key="14">
    <source>
        <dbReference type="EMBL" id="AKG38105.1"/>
    </source>
</evidence>
<dbReference type="HOGENOM" id="CLU_000604_1_23_2"/>
<dbReference type="STRING" id="1550241.MA03_00705"/>
<dbReference type="Pfam" id="PF08352">
    <property type="entry name" value="oligo_HPY"/>
    <property type="match status" value="1"/>
</dbReference>
<reference evidence="14 15" key="1">
    <citation type="journal article" date="2015" name="Stand. Genomic Sci.">
        <title>Complete genome sequence of and proposal of Thermofilum uzonense sp. nov. a novel hyperthermophilic crenarchaeon and emended description of the genus Thermofilum.</title>
        <authorList>
            <person name="Toshchakov S.V."/>
            <person name="Korzhenkov A.A."/>
            <person name="Samarov N.I."/>
            <person name="Mazunin I.O."/>
            <person name="Mozhey O.I."/>
            <person name="Shmyr I.S."/>
            <person name="Derbikova K.S."/>
            <person name="Taranov E.A."/>
            <person name="Dominova I.N."/>
            <person name="Bonch-Osmolovskaya E.A."/>
            <person name="Patrushev M.V."/>
            <person name="Podosokorskaya O.A."/>
            <person name="Kublanov I.V."/>
        </authorList>
    </citation>
    <scope>NUCLEOTIDE SEQUENCE [LARGE SCALE GENOMIC DNA]</scope>
    <source>
        <strain evidence="14 15">1807-2</strain>
    </source>
</reference>
<evidence type="ECO:0000313" key="15">
    <source>
        <dbReference type="Proteomes" id="UP000067434"/>
    </source>
</evidence>
<dbReference type="InterPro" id="IPR003593">
    <property type="entry name" value="AAA+_ATPase"/>
</dbReference>
<dbReference type="RefSeq" id="WP_052883435.1">
    <property type="nucleotide sequence ID" value="NZ_CP009961.1"/>
</dbReference>
<evidence type="ECO:0000259" key="13">
    <source>
        <dbReference type="PROSITE" id="PS50893"/>
    </source>
</evidence>
<accession>A0A0F7FG02</accession>
<dbReference type="GO" id="GO:0005524">
    <property type="term" value="F:ATP binding"/>
    <property type="evidence" value="ECO:0007669"/>
    <property type="project" value="UniProtKB-KW"/>
</dbReference>
<keyword evidence="6" id="KW-1278">Translocase</keyword>
<evidence type="ECO:0000256" key="12">
    <source>
        <dbReference type="ARBA" id="ARBA00048610"/>
    </source>
</evidence>
<comment type="subunit">
    <text evidence="9">The complex is composed of two ATP-binding proteins (NikD and NikE), two transmembrane proteins (NikB and NikC) and a solute-binding protein (NikA).</text>
</comment>
<dbReference type="InterPro" id="IPR050388">
    <property type="entry name" value="ABC_Ni/Peptide_Import"/>
</dbReference>
<dbReference type="OrthoDB" id="18209at2157"/>
<dbReference type="SUPFAM" id="SSF52540">
    <property type="entry name" value="P-loop containing nucleoside triphosphate hydrolases"/>
    <property type="match status" value="1"/>
</dbReference>
<dbReference type="PROSITE" id="PS50893">
    <property type="entry name" value="ABC_TRANSPORTER_2"/>
    <property type="match status" value="1"/>
</dbReference>
<dbReference type="InterPro" id="IPR003439">
    <property type="entry name" value="ABC_transporter-like_ATP-bd"/>
</dbReference>
<dbReference type="Pfam" id="PF00005">
    <property type="entry name" value="ABC_tran"/>
    <property type="match status" value="1"/>
</dbReference>
<dbReference type="InterPro" id="IPR027417">
    <property type="entry name" value="P-loop_NTPase"/>
</dbReference>
<dbReference type="GO" id="GO:0015833">
    <property type="term" value="P:peptide transport"/>
    <property type="evidence" value="ECO:0007669"/>
    <property type="project" value="InterPro"/>
</dbReference>
<feature type="domain" description="ABC transporter" evidence="13">
    <location>
        <begin position="13"/>
        <end position="266"/>
    </location>
</feature>
<dbReference type="PANTHER" id="PTHR43297:SF13">
    <property type="entry name" value="NICKEL ABC TRANSPORTER, ATP-BINDING PROTEIN"/>
    <property type="match status" value="1"/>
</dbReference>
<evidence type="ECO:0000256" key="10">
    <source>
        <dbReference type="ARBA" id="ARBA00039098"/>
    </source>
</evidence>
<dbReference type="PATRIC" id="fig|1550241.5.peg.144"/>
<dbReference type="PANTHER" id="PTHR43297">
    <property type="entry name" value="OLIGOPEPTIDE TRANSPORT ATP-BINDING PROTEIN APPD"/>
    <property type="match status" value="1"/>
</dbReference>
<keyword evidence="5" id="KW-0067">ATP-binding</keyword>
<dbReference type="CDD" id="cd03257">
    <property type="entry name" value="ABC_NikE_OppD_transporters"/>
    <property type="match status" value="1"/>
</dbReference>
<dbReference type="EMBL" id="CP009961">
    <property type="protein sequence ID" value="AKG38105.1"/>
    <property type="molecule type" value="Genomic_DNA"/>
</dbReference>
<organism evidence="14 15">
    <name type="scientific">Infirmifilum uzonense</name>
    <dbReference type="NCBI Taxonomy" id="1550241"/>
    <lineage>
        <taxon>Archaea</taxon>
        <taxon>Thermoproteota</taxon>
        <taxon>Thermoprotei</taxon>
        <taxon>Thermofilales</taxon>
        <taxon>Thermofilaceae</taxon>
        <taxon>Infirmifilum</taxon>
    </lineage>
</organism>
<evidence type="ECO:0000256" key="9">
    <source>
        <dbReference type="ARBA" id="ARBA00038669"/>
    </source>
</evidence>
<comment type="subcellular location">
    <subcellularLocation>
        <location evidence="1">Cell membrane</location>
        <topology evidence="1">Peripheral membrane protein</topology>
    </subcellularLocation>
</comment>
<dbReference type="FunFam" id="3.40.50.300:FF:000016">
    <property type="entry name" value="Oligopeptide ABC transporter ATP-binding component"/>
    <property type="match status" value="1"/>
</dbReference>
<dbReference type="SMART" id="SM00382">
    <property type="entry name" value="AAA"/>
    <property type="match status" value="1"/>
</dbReference>
<dbReference type="AlphaFoldDB" id="A0A0F7FG02"/>
<name>A0A0F7FG02_9CREN</name>
<keyword evidence="7" id="KW-0406">Ion transport</keyword>
<dbReference type="GO" id="GO:0005886">
    <property type="term" value="C:plasma membrane"/>
    <property type="evidence" value="ECO:0007669"/>
    <property type="project" value="UniProtKB-SubCell"/>
</dbReference>
<dbReference type="KEGG" id="thf:MA03_00705"/>
<comment type="catalytic activity">
    <reaction evidence="12">
        <text>Ni(2+)(out) + ATP + H2O = Ni(2+)(in) + ADP + phosphate + H(+)</text>
        <dbReference type="Rhea" id="RHEA:15557"/>
        <dbReference type="ChEBI" id="CHEBI:15377"/>
        <dbReference type="ChEBI" id="CHEBI:15378"/>
        <dbReference type="ChEBI" id="CHEBI:30616"/>
        <dbReference type="ChEBI" id="CHEBI:43474"/>
        <dbReference type="ChEBI" id="CHEBI:49786"/>
        <dbReference type="ChEBI" id="CHEBI:456216"/>
        <dbReference type="EC" id="7.2.2.11"/>
    </reaction>
    <physiologicalReaction direction="left-to-right" evidence="12">
        <dbReference type="Rhea" id="RHEA:15558"/>
    </physiologicalReaction>
</comment>
<evidence type="ECO:0000256" key="7">
    <source>
        <dbReference type="ARBA" id="ARBA00023065"/>
    </source>
</evidence>
<dbReference type="Proteomes" id="UP000067434">
    <property type="component" value="Chromosome"/>
</dbReference>
<evidence type="ECO:0000256" key="2">
    <source>
        <dbReference type="ARBA" id="ARBA00022448"/>
    </source>
</evidence>
<dbReference type="Gene3D" id="3.40.50.300">
    <property type="entry name" value="P-loop containing nucleotide triphosphate hydrolases"/>
    <property type="match status" value="1"/>
</dbReference>
<dbReference type="EC" id="7.2.2.11" evidence="10"/>
<keyword evidence="15" id="KW-1185">Reference proteome</keyword>
<proteinExistence type="predicted"/>